<dbReference type="GeneID" id="89978244"/>
<dbReference type="Pfam" id="PF10615">
    <property type="entry name" value="DUF2470"/>
    <property type="match status" value="1"/>
</dbReference>
<dbReference type="EMBL" id="JAVRRD010000004">
    <property type="protein sequence ID" value="KAK5060201.1"/>
    <property type="molecule type" value="Genomic_DNA"/>
</dbReference>
<dbReference type="InterPro" id="IPR019595">
    <property type="entry name" value="DUF2470"/>
</dbReference>
<name>A0AAV9NKI4_9EURO</name>
<dbReference type="InterPro" id="IPR037119">
    <property type="entry name" value="Haem_oxidase_HugZ-like_sf"/>
</dbReference>
<evidence type="ECO:0000313" key="3">
    <source>
        <dbReference type="Proteomes" id="UP001358417"/>
    </source>
</evidence>
<evidence type="ECO:0000313" key="2">
    <source>
        <dbReference type="EMBL" id="KAK5060201.1"/>
    </source>
</evidence>
<comment type="caution">
    <text evidence="2">The sequence shown here is derived from an EMBL/GenBank/DDBJ whole genome shotgun (WGS) entry which is preliminary data.</text>
</comment>
<sequence length="236" mass="26470">MAPPPTAARGAPDAAAMKSRIITHMNADHQLSLRLYLQHYCHVPSSGTAQASLEDITTEHIILNSSFGRHVVPFEPPMKSLMEGREKLVAMHQHCLKELDLSDIVIDSYHPPSGVFPYVLGALVVLICTTFPFRDNLRPESRSLIYDIWSVGGLVPGLAWLSYQLAPAVQAFIYIAHGVEMLVLARGRLRRHWVETFSRTWWLWLGECSLVGYSAFQHFDRTVKAKEDAKGGKAQH</sequence>
<protein>
    <recommendedName>
        <fullName evidence="1">DUF2470 domain-containing protein</fullName>
    </recommendedName>
</protein>
<dbReference type="RefSeq" id="XP_064710022.1">
    <property type="nucleotide sequence ID" value="XM_064853623.1"/>
</dbReference>
<reference evidence="2 3" key="1">
    <citation type="submission" date="2023-08" db="EMBL/GenBank/DDBJ databases">
        <title>Black Yeasts Isolated from many extreme environments.</title>
        <authorList>
            <person name="Coleine C."/>
            <person name="Stajich J.E."/>
            <person name="Selbmann L."/>
        </authorList>
    </citation>
    <scope>NUCLEOTIDE SEQUENCE [LARGE SCALE GENOMIC DNA]</scope>
    <source>
        <strain evidence="2 3">CCFEE 5792</strain>
    </source>
</reference>
<organism evidence="2 3">
    <name type="scientific">Exophiala bonariae</name>
    <dbReference type="NCBI Taxonomy" id="1690606"/>
    <lineage>
        <taxon>Eukaryota</taxon>
        <taxon>Fungi</taxon>
        <taxon>Dikarya</taxon>
        <taxon>Ascomycota</taxon>
        <taxon>Pezizomycotina</taxon>
        <taxon>Eurotiomycetes</taxon>
        <taxon>Chaetothyriomycetidae</taxon>
        <taxon>Chaetothyriales</taxon>
        <taxon>Herpotrichiellaceae</taxon>
        <taxon>Exophiala</taxon>
    </lineage>
</organism>
<dbReference type="PANTHER" id="PTHR37783">
    <property type="entry name" value="MEMBRANE PROTEIN, PUTATIVE (AFU_ORTHOLOGUE AFUA_1G04315)-RELATED"/>
    <property type="match status" value="1"/>
</dbReference>
<gene>
    <name evidence="2" type="ORF">LTR84_010086</name>
</gene>
<accession>A0AAV9NKI4</accession>
<dbReference type="Proteomes" id="UP001358417">
    <property type="component" value="Unassembled WGS sequence"/>
</dbReference>
<feature type="domain" description="DUF2470" evidence="1">
    <location>
        <begin position="18"/>
        <end position="91"/>
    </location>
</feature>
<dbReference type="Gene3D" id="3.20.180.10">
    <property type="entry name" value="PNP-oxidase-like"/>
    <property type="match status" value="1"/>
</dbReference>
<dbReference type="PANTHER" id="PTHR37783:SF1">
    <property type="entry name" value="MEMBRANE PROTEIN, PUTATIVE (AFU_ORTHOLOGUE AFUA_1G04315)-RELATED"/>
    <property type="match status" value="1"/>
</dbReference>
<dbReference type="AlphaFoldDB" id="A0AAV9NKI4"/>
<proteinExistence type="predicted"/>
<keyword evidence="3" id="KW-1185">Reference proteome</keyword>
<evidence type="ECO:0000259" key="1">
    <source>
        <dbReference type="Pfam" id="PF10615"/>
    </source>
</evidence>